<dbReference type="AlphaFoldDB" id="A0A7Z7AYV5"/>
<evidence type="ECO:0000259" key="1">
    <source>
        <dbReference type="Pfam" id="PF12680"/>
    </source>
</evidence>
<organism evidence="2 3">
    <name type="scientific">Methanolobus vulcani</name>
    <dbReference type="NCBI Taxonomy" id="38026"/>
    <lineage>
        <taxon>Archaea</taxon>
        <taxon>Methanobacteriati</taxon>
        <taxon>Methanobacteriota</taxon>
        <taxon>Stenosarchaea group</taxon>
        <taxon>Methanomicrobia</taxon>
        <taxon>Methanosarcinales</taxon>
        <taxon>Methanosarcinaceae</taxon>
        <taxon>Methanolobus</taxon>
    </lineage>
</organism>
<dbReference type="EMBL" id="FNCA01000009">
    <property type="protein sequence ID" value="SDG21971.1"/>
    <property type="molecule type" value="Genomic_DNA"/>
</dbReference>
<comment type="caution">
    <text evidence="2">The sequence shown here is derived from an EMBL/GenBank/DDBJ whole genome shotgun (WGS) entry which is preliminary data.</text>
</comment>
<gene>
    <name evidence="2" type="ORF">SAMN04488589_2452</name>
</gene>
<protein>
    <submittedName>
        <fullName evidence="2">SnoaL-like domain-containing protein</fullName>
    </submittedName>
</protein>
<dbReference type="RefSeq" id="WP_091710733.1">
    <property type="nucleotide sequence ID" value="NZ_FNCA01000009.1"/>
</dbReference>
<keyword evidence="3" id="KW-1185">Reference proteome</keyword>
<dbReference type="Gene3D" id="3.10.450.50">
    <property type="match status" value="1"/>
</dbReference>
<sequence>MRPRELIEKWVEAFNNADFDELGEMYSEDAVNYQVPEETVEGKEAIRKMFEEEFSRAEMVCIVENIFEDGEWAILEWKDPLGLRGCGFFHVVDDKIVFQRGYWDKLSFLRQHGLPIPDE</sequence>
<dbReference type="SUPFAM" id="SSF54427">
    <property type="entry name" value="NTF2-like"/>
    <property type="match status" value="1"/>
</dbReference>
<dbReference type="InterPro" id="IPR032710">
    <property type="entry name" value="NTF2-like_dom_sf"/>
</dbReference>
<name>A0A7Z7AYV5_9EURY</name>
<dbReference type="InterPro" id="IPR037401">
    <property type="entry name" value="SnoaL-like"/>
</dbReference>
<reference evidence="2 3" key="1">
    <citation type="submission" date="2016-10" db="EMBL/GenBank/DDBJ databases">
        <authorList>
            <person name="Varghese N."/>
            <person name="Submissions S."/>
        </authorList>
    </citation>
    <scope>NUCLEOTIDE SEQUENCE [LARGE SCALE GENOMIC DNA]</scope>
    <source>
        <strain evidence="2 3">PL 12/M</strain>
    </source>
</reference>
<evidence type="ECO:0000313" key="2">
    <source>
        <dbReference type="EMBL" id="SDG21971.1"/>
    </source>
</evidence>
<accession>A0A7Z7AYV5</accession>
<dbReference type="Pfam" id="PF12680">
    <property type="entry name" value="SnoaL_2"/>
    <property type="match status" value="1"/>
</dbReference>
<dbReference type="Proteomes" id="UP000199259">
    <property type="component" value="Unassembled WGS sequence"/>
</dbReference>
<evidence type="ECO:0000313" key="3">
    <source>
        <dbReference type="Proteomes" id="UP000199259"/>
    </source>
</evidence>
<feature type="domain" description="SnoaL-like" evidence="1">
    <location>
        <begin position="7"/>
        <end position="97"/>
    </location>
</feature>
<dbReference type="OrthoDB" id="122359at2157"/>
<proteinExistence type="predicted"/>